<organism evidence="3 4">
    <name type="scientific">Blomia tropicalis</name>
    <name type="common">Mite</name>
    <dbReference type="NCBI Taxonomy" id="40697"/>
    <lineage>
        <taxon>Eukaryota</taxon>
        <taxon>Metazoa</taxon>
        <taxon>Ecdysozoa</taxon>
        <taxon>Arthropoda</taxon>
        <taxon>Chelicerata</taxon>
        <taxon>Arachnida</taxon>
        <taxon>Acari</taxon>
        <taxon>Acariformes</taxon>
        <taxon>Sarcoptiformes</taxon>
        <taxon>Astigmata</taxon>
        <taxon>Glycyphagoidea</taxon>
        <taxon>Echimyopodidae</taxon>
        <taxon>Blomia</taxon>
    </lineage>
</organism>
<dbReference type="EMBL" id="JAPWDV010000003">
    <property type="protein sequence ID" value="KAJ6216550.1"/>
    <property type="molecule type" value="Genomic_DNA"/>
</dbReference>
<evidence type="ECO:0000313" key="3">
    <source>
        <dbReference type="EMBL" id="KAJ6216550.1"/>
    </source>
</evidence>
<comment type="similarity">
    <text evidence="1 2">Belongs to the peptidase S10 family.</text>
</comment>
<proteinExistence type="inferred from homology"/>
<accession>A0A9Q0RJN9</accession>
<dbReference type="Proteomes" id="UP001142055">
    <property type="component" value="Chromosome 3"/>
</dbReference>
<dbReference type="PRINTS" id="PR00724">
    <property type="entry name" value="CRBOXYPTASEC"/>
</dbReference>
<dbReference type="EC" id="3.4.16.-" evidence="2"/>
<keyword evidence="2" id="KW-0378">Hydrolase</keyword>
<sequence length="368" mass="41740">MSQKCNGYLSGGKGKRLFYWFVESQNNPSEDPVVLWLNGGPGCSSVEGLLTENGPFRVAANGKTLNLDPYSWNTFANVLYLESPINVGFSYNTTQFTASNVYNDEVTVNAKYNALINFFKKYPHFKLQKFYITGESYAGVYIPLLTRKILENRHENGFNLKGIAIGNGFMDLYILAATRVEYAYYHGLFGLDYWNEIQETCCRSGNETLENRCDFPLIFSNHTMKPQNHNKRCALLVSPYILHSVDKIDRYYIYNSCNYTGYLDGGNGYRLFYWFVESQNYPSEDPVVLWLNGGPGCSSIAGLLTENGPFRVAADGTTLNLDPYSWNAFANVLYLESPVNVGFSYNTTNLPSLMYIMMKRQSISNIMP</sequence>
<evidence type="ECO:0000256" key="2">
    <source>
        <dbReference type="RuleBase" id="RU361156"/>
    </source>
</evidence>
<dbReference type="Pfam" id="PF00450">
    <property type="entry name" value="Peptidase_S10"/>
    <property type="match status" value="2"/>
</dbReference>
<dbReference type="AlphaFoldDB" id="A0A9Q0RJN9"/>
<dbReference type="InterPro" id="IPR001563">
    <property type="entry name" value="Peptidase_S10"/>
</dbReference>
<name>A0A9Q0RJN9_BLOTA</name>
<dbReference type="InterPro" id="IPR029058">
    <property type="entry name" value="AB_hydrolase_fold"/>
</dbReference>
<protein>
    <recommendedName>
        <fullName evidence="2">Carboxypeptidase</fullName>
        <ecNumber evidence="2">3.4.16.-</ecNumber>
    </recommendedName>
</protein>
<dbReference type="PANTHER" id="PTHR11802:SF201">
    <property type="entry name" value="CARBOXYPEPTIDASE"/>
    <property type="match status" value="1"/>
</dbReference>
<dbReference type="GO" id="GO:0006508">
    <property type="term" value="P:proteolysis"/>
    <property type="evidence" value="ECO:0007669"/>
    <property type="project" value="UniProtKB-KW"/>
</dbReference>
<comment type="caution">
    <text evidence="3">The sequence shown here is derived from an EMBL/GenBank/DDBJ whole genome shotgun (WGS) entry which is preliminary data.</text>
</comment>
<keyword evidence="2" id="KW-0121">Carboxypeptidase</keyword>
<dbReference type="PROSITE" id="PS00131">
    <property type="entry name" value="CARBOXYPEPT_SER_SER"/>
    <property type="match status" value="1"/>
</dbReference>
<evidence type="ECO:0000256" key="1">
    <source>
        <dbReference type="ARBA" id="ARBA00009431"/>
    </source>
</evidence>
<keyword evidence="4" id="KW-1185">Reference proteome</keyword>
<dbReference type="PANTHER" id="PTHR11802">
    <property type="entry name" value="SERINE PROTEASE FAMILY S10 SERINE CARBOXYPEPTIDASE"/>
    <property type="match status" value="1"/>
</dbReference>
<reference evidence="3" key="1">
    <citation type="submission" date="2022-12" db="EMBL/GenBank/DDBJ databases">
        <title>Genome assemblies of Blomia tropicalis.</title>
        <authorList>
            <person name="Cui Y."/>
        </authorList>
    </citation>
    <scope>NUCLEOTIDE SEQUENCE</scope>
    <source>
        <tissue evidence="3">Adult mites</tissue>
    </source>
</reference>
<dbReference type="SUPFAM" id="SSF53474">
    <property type="entry name" value="alpha/beta-Hydrolases"/>
    <property type="match status" value="2"/>
</dbReference>
<dbReference type="GO" id="GO:0004185">
    <property type="term" value="F:serine-type carboxypeptidase activity"/>
    <property type="evidence" value="ECO:0007669"/>
    <property type="project" value="UniProtKB-UniRule"/>
</dbReference>
<dbReference type="InterPro" id="IPR018202">
    <property type="entry name" value="Ser_caboxypep_ser_AS"/>
</dbReference>
<gene>
    <name evidence="3" type="ORF">RDWZM_007707</name>
</gene>
<keyword evidence="2" id="KW-0645">Protease</keyword>
<evidence type="ECO:0000313" key="4">
    <source>
        <dbReference type="Proteomes" id="UP001142055"/>
    </source>
</evidence>
<dbReference type="OMA" id="NGAYNEM"/>
<dbReference type="Gene3D" id="3.40.50.1820">
    <property type="entry name" value="alpha/beta hydrolase"/>
    <property type="match status" value="2"/>
</dbReference>